<sequence length="71" mass="7833">MYIVVFAFPYCSHYPFPGADRYILSFCCSGQLFWCPACSGFCACSGTTRATAPKSGADITVKKKKSIQKIY</sequence>
<keyword evidence="2" id="KW-1185">Reference proteome</keyword>
<reference evidence="1" key="1">
    <citation type="thesis" date="2020" institute="ProQuest LLC" country="789 East Eisenhower Parkway, Ann Arbor, MI, USA">
        <title>Comparative Genomics and Chromosome Evolution.</title>
        <authorList>
            <person name="Mudd A.B."/>
        </authorList>
    </citation>
    <scope>NUCLEOTIDE SEQUENCE</scope>
    <source>
        <strain evidence="1">237g6f4</strain>
        <tissue evidence="1">Blood</tissue>
    </source>
</reference>
<dbReference type="Proteomes" id="UP000824782">
    <property type="component" value="Unassembled WGS sequence"/>
</dbReference>
<evidence type="ECO:0000313" key="2">
    <source>
        <dbReference type="Proteomes" id="UP000824782"/>
    </source>
</evidence>
<gene>
    <name evidence="1" type="ORF">GDO81_024854</name>
</gene>
<name>A0AAV6ZKA5_ENGPU</name>
<evidence type="ECO:0000313" key="1">
    <source>
        <dbReference type="EMBL" id="KAG8548598.1"/>
    </source>
</evidence>
<dbReference type="EMBL" id="WNYA01000368">
    <property type="protein sequence ID" value="KAG8548598.1"/>
    <property type="molecule type" value="Genomic_DNA"/>
</dbReference>
<comment type="caution">
    <text evidence="1">The sequence shown here is derived from an EMBL/GenBank/DDBJ whole genome shotgun (WGS) entry which is preliminary data.</text>
</comment>
<dbReference type="AlphaFoldDB" id="A0AAV6ZKA5"/>
<protein>
    <recommendedName>
        <fullName evidence="3">Secreted protein</fullName>
    </recommendedName>
</protein>
<evidence type="ECO:0008006" key="3">
    <source>
        <dbReference type="Google" id="ProtNLM"/>
    </source>
</evidence>
<proteinExistence type="predicted"/>
<accession>A0AAV6ZKA5</accession>
<organism evidence="1 2">
    <name type="scientific">Engystomops pustulosus</name>
    <name type="common">Tungara frog</name>
    <name type="synonym">Physalaemus pustulosus</name>
    <dbReference type="NCBI Taxonomy" id="76066"/>
    <lineage>
        <taxon>Eukaryota</taxon>
        <taxon>Metazoa</taxon>
        <taxon>Chordata</taxon>
        <taxon>Craniata</taxon>
        <taxon>Vertebrata</taxon>
        <taxon>Euteleostomi</taxon>
        <taxon>Amphibia</taxon>
        <taxon>Batrachia</taxon>
        <taxon>Anura</taxon>
        <taxon>Neobatrachia</taxon>
        <taxon>Hyloidea</taxon>
        <taxon>Leptodactylidae</taxon>
        <taxon>Leiuperinae</taxon>
        <taxon>Engystomops</taxon>
    </lineage>
</organism>